<gene>
    <name evidence="7" type="ORF">KTH89_16420</name>
</gene>
<dbReference type="InterPro" id="IPR003594">
    <property type="entry name" value="HATPase_dom"/>
</dbReference>
<name>A0A949K3K1_9FIRM</name>
<dbReference type="EMBL" id="JAHQCW010000029">
    <property type="protein sequence ID" value="MBU9738130.1"/>
    <property type="molecule type" value="Genomic_DNA"/>
</dbReference>
<dbReference type="SUPFAM" id="SSF55874">
    <property type="entry name" value="ATPase domain of HSP90 chaperone/DNA topoisomerase II/histidine kinase"/>
    <property type="match status" value="1"/>
</dbReference>
<evidence type="ECO:0000256" key="1">
    <source>
        <dbReference type="ARBA" id="ARBA00004370"/>
    </source>
</evidence>
<accession>A0A949K3K1</accession>
<dbReference type="Pfam" id="PF06580">
    <property type="entry name" value="His_kinase"/>
    <property type="match status" value="1"/>
</dbReference>
<evidence type="ECO:0000256" key="5">
    <source>
        <dbReference type="SAM" id="Phobius"/>
    </source>
</evidence>
<keyword evidence="3" id="KW-0808">Transferase</keyword>
<dbReference type="PANTHER" id="PTHR34220:SF7">
    <property type="entry name" value="SENSOR HISTIDINE KINASE YPDA"/>
    <property type="match status" value="1"/>
</dbReference>
<feature type="transmembrane region" description="Helical" evidence="5">
    <location>
        <begin position="313"/>
        <end position="334"/>
    </location>
</feature>
<dbReference type="AlphaFoldDB" id="A0A949K3K1"/>
<proteinExistence type="predicted"/>
<protein>
    <submittedName>
        <fullName evidence="7">Sensor histidine kinase</fullName>
    </submittedName>
</protein>
<dbReference type="InterPro" id="IPR010559">
    <property type="entry name" value="Sig_transdc_His_kin_internal"/>
</dbReference>
<dbReference type="InterPro" id="IPR050640">
    <property type="entry name" value="Bact_2-comp_sensor_kinase"/>
</dbReference>
<feature type="transmembrane region" description="Helical" evidence="5">
    <location>
        <begin position="33"/>
        <end position="54"/>
    </location>
</feature>
<dbReference type="PROSITE" id="PS50885">
    <property type="entry name" value="HAMP"/>
    <property type="match status" value="1"/>
</dbReference>
<dbReference type="Pfam" id="PF02518">
    <property type="entry name" value="HATPase_c"/>
    <property type="match status" value="1"/>
</dbReference>
<dbReference type="PANTHER" id="PTHR34220">
    <property type="entry name" value="SENSOR HISTIDINE KINASE YPDA"/>
    <property type="match status" value="1"/>
</dbReference>
<evidence type="ECO:0000259" key="6">
    <source>
        <dbReference type="PROSITE" id="PS50885"/>
    </source>
</evidence>
<keyword evidence="5" id="KW-1133">Transmembrane helix</keyword>
<dbReference type="Pfam" id="PF00672">
    <property type="entry name" value="HAMP"/>
    <property type="match status" value="1"/>
</dbReference>
<comment type="caution">
    <text evidence="7">The sequence shown here is derived from an EMBL/GenBank/DDBJ whole genome shotgun (WGS) entry which is preliminary data.</text>
</comment>
<dbReference type="Proteomes" id="UP000712157">
    <property type="component" value="Unassembled WGS sequence"/>
</dbReference>
<feature type="domain" description="HAMP" evidence="6">
    <location>
        <begin position="334"/>
        <end position="386"/>
    </location>
</feature>
<keyword evidence="5" id="KW-0812">Transmembrane</keyword>
<dbReference type="Gene3D" id="6.10.340.10">
    <property type="match status" value="1"/>
</dbReference>
<evidence type="ECO:0000256" key="4">
    <source>
        <dbReference type="ARBA" id="ARBA00022777"/>
    </source>
</evidence>
<evidence type="ECO:0000313" key="8">
    <source>
        <dbReference type="Proteomes" id="UP000712157"/>
    </source>
</evidence>
<evidence type="ECO:0000256" key="2">
    <source>
        <dbReference type="ARBA" id="ARBA00022553"/>
    </source>
</evidence>
<dbReference type="InterPro" id="IPR036890">
    <property type="entry name" value="HATPase_C_sf"/>
</dbReference>
<dbReference type="SMART" id="SM00304">
    <property type="entry name" value="HAMP"/>
    <property type="match status" value="1"/>
</dbReference>
<reference evidence="7" key="1">
    <citation type="submission" date="2021-06" db="EMBL/GenBank/DDBJ databases">
        <title>Description of novel taxa of the family Lachnospiraceae.</title>
        <authorList>
            <person name="Chaplin A.V."/>
            <person name="Sokolova S.R."/>
            <person name="Pikina A.P."/>
            <person name="Korzhanova M."/>
            <person name="Belova V."/>
            <person name="Korostin D."/>
            <person name="Efimov B.A."/>
        </authorList>
    </citation>
    <scope>NUCLEOTIDE SEQUENCE</scope>
    <source>
        <strain evidence="7">ASD5720</strain>
    </source>
</reference>
<dbReference type="GO" id="GO:0016020">
    <property type="term" value="C:membrane"/>
    <property type="evidence" value="ECO:0007669"/>
    <property type="project" value="UniProtKB-SubCell"/>
</dbReference>
<sequence length="617" mass="68903">MSIDIIVSREGETVMHKKEKTGFPLLSSYRGKMLIAAMFPVLLLMIASLAYMSVTVRNILQQNFEKDLGLYLSQVDDNFSKQLSTLYNLNMLLVSDEQLTADLKADPLTPGTYEAAAQKIRLEEQLENSAIVTTYSLATVDSGSLLERFYLFRDQDTCFKAMFRNRGAYENDFDHFFLERYKEHIFEGENSQMGLTDGILWYAFDFTDPDTDRVLGTLLYHINAEVLREIPDSIMEYDGAIWQISTDDGELLLSNQDSALIPAASGDGTISEQTVSDTRYLASHYHISQFGLTLSLLVPQAQTQLAAARSTTVYVLILLALAVLVLAICAAIVYKVTTPFNDLVQSIGRIEQGDLQAKLPQYKDMEFQELSHVFNSMTTKIDHLVNDVYQKQLLVTEAELKSLQAQMNPHFMFNVLNTISIQAQMDGNENISQMVCTLSQLMQASISKNGTEKVTLSQELEYAKFYVALQNARFDGKIEYQVNCAVPSLLDCYIPKLTLQPLIENAVVHGLEPKYGEGHLAVNIYADASSIYIDVLDDGVGFTPDQVDLELSEDAPAQPGHKRIGLVNSHKIIRHFYGLGYGINVISSPGNGCRVSLHIPIDRPVKGEKNPCTESPL</sequence>
<dbReference type="SUPFAM" id="SSF158472">
    <property type="entry name" value="HAMP domain-like"/>
    <property type="match status" value="1"/>
</dbReference>
<dbReference type="Gene3D" id="3.30.565.10">
    <property type="entry name" value="Histidine kinase-like ATPase, C-terminal domain"/>
    <property type="match status" value="1"/>
</dbReference>
<dbReference type="CDD" id="cd06225">
    <property type="entry name" value="HAMP"/>
    <property type="match status" value="1"/>
</dbReference>
<dbReference type="GO" id="GO:0000155">
    <property type="term" value="F:phosphorelay sensor kinase activity"/>
    <property type="evidence" value="ECO:0007669"/>
    <property type="project" value="InterPro"/>
</dbReference>
<comment type="subcellular location">
    <subcellularLocation>
        <location evidence="1">Membrane</location>
    </subcellularLocation>
</comment>
<keyword evidence="4 7" id="KW-0418">Kinase</keyword>
<evidence type="ECO:0000256" key="3">
    <source>
        <dbReference type="ARBA" id="ARBA00022679"/>
    </source>
</evidence>
<keyword evidence="5" id="KW-0472">Membrane</keyword>
<keyword evidence="2" id="KW-0597">Phosphoprotein</keyword>
<evidence type="ECO:0000313" key="7">
    <source>
        <dbReference type="EMBL" id="MBU9738130.1"/>
    </source>
</evidence>
<dbReference type="InterPro" id="IPR003660">
    <property type="entry name" value="HAMP_dom"/>
</dbReference>
<organism evidence="7 8">
    <name type="scientific">Diplocloster agilis</name>
    <dbReference type="NCBI Taxonomy" id="2850323"/>
    <lineage>
        <taxon>Bacteria</taxon>
        <taxon>Bacillati</taxon>
        <taxon>Bacillota</taxon>
        <taxon>Clostridia</taxon>
        <taxon>Lachnospirales</taxon>
        <taxon>Lachnospiraceae</taxon>
        <taxon>Diplocloster</taxon>
    </lineage>
</organism>
<keyword evidence="8" id="KW-1185">Reference proteome</keyword>